<sequence>MPNVETALTNDILEIESVLGIEAAQRSIINEIVFTLKSHGIEINVEHITLLADLMCFKGKVNGITRFGIKNFKSSPLMLASFEQTGEHLFDAAANNKCNTISGVSDAIIVGGKIPVGTGDVSIYYNDKQRN</sequence>
<organism evidence="5 6">
    <name type="scientific">Trachipleistophora hominis</name>
    <name type="common">Microsporidian parasite</name>
    <dbReference type="NCBI Taxonomy" id="72359"/>
    <lineage>
        <taxon>Eukaryota</taxon>
        <taxon>Fungi</taxon>
        <taxon>Fungi incertae sedis</taxon>
        <taxon>Microsporidia</taxon>
        <taxon>Pleistophoridae</taxon>
        <taxon>Trachipleistophora</taxon>
    </lineage>
</organism>
<dbReference type="InterPro" id="IPR007081">
    <property type="entry name" value="RNA_pol_Rpb1_5"/>
</dbReference>
<feature type="domain" description="RNA polymerase Rpb1" evidence="4">
    <location>
        <begin position="5"/>
        <end position="75"/>
    </location>
</feature>
<dbReference type="Gene3D" id="1.10.150.390">
    <property type="match status" value="1"/>
</dbReference>
<dbReference type="PANTHER" id="PTHR48446">
    <property type="entry name" value="DNA-DIRECTED RNA POLYMERASE SUBUNIT BETA' N-TERMINAL SECTION"/>
    <property type="match status" value="1"/>
</dbReference>
<dbReference type="STRING" id="72359.L7JZK3"/>
<dbReference type="Proteomes" id="UP000011185">
    <property type="component" value="Unassembled WGS sequence"/>
</dbReference>
<proteinExistence type="predicted"/>
<evidence type="ECO:0000313" key="5">
    <source>
        <dbReference type="EMBL" id="ELQ76735.1"/>
    </source>
</evidence>
<accession>L7JZK3</accession>
<dbReference type="EC" id="2.7.7.6" evidence="1"/>
<dbReference type="HOGENOM" id="CLU_147043_0_0_1"/>
<evidence type="ECO:0000256" key="1">
    <source>
        <dbReference type="ARBA" id="ARBA00012418"/>
    </source>
</evidence>
<dbReference type="EMBL" id="JH993823">
    <property type="protein sequence ID" value="ELQ76735.1"/>
    <property type="molecule type" value="Genomic_DNA"/>
</dbReference>
<dbReference type="Pfam" id="PF04998">
    <property type="entry name" value="RNA_pol_Rpb1_5"/>
    <property type="match status" value="1"/>
</dbReference>
<keyword evidence="2" id="KW-0479">Metal-binding</keyword>
<keyword evidence="3" id="KW-0862">Zinc</keyword>
<dbReference type="OrthoDB" id="2194298at2759"/>
<dbReference type="GO" id="GO:0046872">
    <property type="term" value="F:metal ion binding"/>
    <property type="evidence" value="ECO:0007669"/>
    <property type="project" value="UniProtKB-KW"/>
</dbReference>
<dbReference type="AlphaFoldDB" id="L7JZK3"/>
<dbReference type="GO" id="GO:0003677">
    <property type="term" value="F:DNA binding"/>
    <property type="evidence" value="ECO:0007669"/>
    <property type="project" value="InterPro"/>
</dbReference>
<evidence type="ECO:0000256" key="3">
    <source>
        <dbReference type="ARBA" id="ARBA00022833"/>
    </source>
</evidence>
<reference evidence="5 6" key="1">
    <citation type="journal article" date="2012" name="PLoS Pathog.">
        <title>The genome of the obligate intracellular parasite Trachipleistophora hominis: new insights into microsporidian genome dynamics and reductive evolution.</title>
        <authorList>
            <person name="Heinz E."/>
            <person name="Williams T.A."/>
            <person name="Nakjang S."/>
            <person name="Noel C.J."/>
            <person name="Swan D.C."/>
            <person name="Goldberg A.V."/>
            <person name="Harris S.R."/>
            <person name="Weinmaier T."/>
            <person name="Markert S."/>
            <person name="Becher D."/>
            <person name="Bernhardt J."/>
            <person name="Dagan T."/>
            <person name="Hacker C."/>
            <person name="Lucocq J.M."/>
            <person name="Schweder T."/>
            <person name="Rattei T."/>
            <person name="Hall N."/>
            <person name="Hirt R.P."/>
            <person name="Embley T.M."/>
        </authorList>
    </citation>
    <scope>NUCLEOTIDE SEQUENCE [LARGE SCALE GENOMIC DNA]</scope>
</reference>
<gene>
    <name evidence="5" type="ORF">THOM_0273</name>
</gene>
<dbReference type="SUPFAM" id="SSF64484">
    <property type="entry name" value="beta and beta-prime subunits of DNA dependent RNA-polymerase"/>
    <property type="match status" value="1"/>
</dbReference>
<dbReference type="PANTHER" id="PTHR48446:SF1">
    <property type="entry name" value="DNA-DIRECTED RNA POLYMERASE SUBUNIT BETA' N-TERMINAL SECTION"/>
    <property type="match status" value="1"/>
</dbReference>
<evidence type="ECO:0000313" key="6">
    <source>
        <dbReference type="Proteomes" id="UP000011185"/>
    </source>
</evidence>
<keyword evidence="6" id="KW-1185">Reference proteome</keyword>
<dbReference type="InParanoid" id="L7JZK3"/>
<protein>
    <recommendedName>
        <fullName evidence="1">DNA-directed RNA polymerase</fullName>
        <ecNumber evidence="1">2.7.7.6</ecNumber>
    </recommendedName>
</protein>
<dbReference type="VEuPathDB" id="MicrosporidiaDB:THOM_0273"/>
<evidence type="ECO:0000256" key="2">
    <source>
        <dbReference type="ARBA" id="ARBA00022723"/>
    </source>
</evidence>
<dbReference type="GO" id="GO:0006351">
    <property type="term" value="P:DNA-templated transcription"/>
    <property type="evidence" value="ECO:0007669"/>
    <property type="project" value="InterPro"/>
</dbReference>
<dbReference type="OMA" id="KHAMSSH"/>
<evidence type="ECO:0000259" key="4">
    <source>
        <dbReference type="Pfam" id="PF04998"/>
    </source>
</evidence>
<name>L7JZK3_TRAHO</name>
<dbReference type="GO" id="GO:0003899">
    <property type="term" value="F:DNA-directed RNA polymerase activity"/>
    <property type="evidence" value="ECO:0007669"/>
    <property type="project" value="UniProtKB-EC"/>
</dbReference>
<dbReference type="InterPro" id="IPR015700">
    <property type="entry name" value="RPC1"/>
</dbReference>